<accession>A0A377LU36</accession>
<reference evidence="1 2" key="1">
    <citation type="submission" date="2018-06" db="EMBL/GenBank/DDBJ databases">
        <authorList>
            <consortium name="Pathogen Informatics"/>
            <person name="Doyle S."/>
        </authorList>
    </citation>
    <scope>NUCLEOTIDE SEQUENCE [LARGE SCALE GENOMIC DNA]</scope>
    <source>
        <strain evidence="1 2">NCTC10005</strain>
    </source>
</reference>
<gene>
    <name evidence="1" type="ORF">NCTC10005_02072</name>
</gene>
<name>A0A377LU36_ENTCL</name>
<protein>
    <submittedName>
        <fullName evidence="1">Oxygen-independent coproporphyrinogen III oxidase</fullName>
    </submittedName>
</protein>
<organism evidence="1 2">
    <name type="scientific">Enterobacter cloacae</name>
    <dbReference type="NCBI Taxonomy" id="550"/>
    <lineage>
        <taxon>Bacteria</taxon>
        <taxon>Pseudomonadati</taxon>
        <taxon>Pseudomonadota</taxon>
        <taxon>Gammaproteobacteria</taxon>
        <taxon>Enterobacterales</taxon>
        <taxon>Enterobacteriaceae</taxon>
        <taxon>Enterobacter</taxon>
        <taxon>Enterobacter cloacae complex</taxon>
    </lineage>
</organism>
<dbReference type="Proteomes" id="UP000255106">
    <property type="component" value="Unassembled WGS sequence"/>
</dbReference>
<evidence type="ECO:0000313" key="1">
    <source>
        <dbReference type="EMBL" id="STQ09366.1"/>
    </source>
</evidence>
<sequence length="68" mass="7824">MIRPQIDEALAQGYLTECEEYWQITEHGKLFLNSFLSCSSPKNLKADSGFCIPFCQLRERLACHSILE</sequence>
<evidence type="ECO:0000313" key="2">
    <source>
        <dbReference type="Proteomes" id="UP000255106"/>
    </source>
</evidence>
<proteinExistence type="predicted"/>
<dbReference type="EMBL" id="UGJB01000004">
    <property type="protein sequence ID" value="STQ09366.1"/>
    <property type="molecule type" value="Genomic_DNA"/>
</dbReference>
<dbReference type="AlphaFoldDB" id="A0A377LU36"/>